<evidence type="ECO:0000313" key="3">
    <source>
        <dbReference type="EMBL" id="KAK2630142.1"/>
    </source>
</evidence>
<accession>A0AAD9T7A1</accession>
<keyword evidence="4" id="KW-1185">Reference proteome</keyword>
<evidence type="ECO:0000313" key="4">
    <source>
        <dbReference type="Proteomes" id="UP001285354"/>
    </source>
</evidence>
<feature type="chain" id="PRO_5042171835" evidence="2">
    <location>
        <begin position="18"/>
        <end position="260"/>
    </location>
</feature>
<comment type="caution">
    <text evidence="3">The sequence shown here is derived from an EMBL/GenBank/DDBJ whole genome shotgun (WGS) entry which is preliminary data.</text>
</comment>
<evidence type="ECO:0000256" key="2">
    <source>
        <dbReference type="SAM" id="SignalP"/>
    </source>
</evidence>
<name>A0AAD9T7A1_9HELO</name>
<dbReference type="AlphaFoldDB" id="A0AAD9T7A1"/>
<evidence type="ECO:0000256" key="1">
    <source>
        <dbReference type="SAM" id="MobiDB-lite"/>
    </source>
</evidence>
<keyword evidence="2" id="KW-0732">Signal</keyword>
<protein>
    <submittedName>
        <fullName evidence="3">Uncharacterized protein</fullName>
    </submittedName>
</protein>
<proteinExistence type="predicted"/>
<feature type="region of interest" description="Disordered" evidence="1">
    <location>
        <begin position="126"/>
        <end position="147"/>
    </location>
</feature>
<dbReference type="EMBL" id="JAUBYV010000001">
    <property type="protein sequence ID" value="KAK2630142.1"/>
    <property type="molecule type" value="Genomic_DNA"/>
</dbReference>
<gene>
    <name evidence="3" type="ORF">QTJ16_000962</name>
</gene>
<sequence>MQLSIGAVALMASSVSAGYAVAPPPVAPPPVAPGPSVVYHTEQITITSCAPTVTYCPAESTVISTTSYPVAHSPHPPPVASFTDYHPVASTTGYHPAVPTYEPAVSKYSPGPSSVPVPAQTNCSSVPVPSYHPSGEPSVSVPSYHPAGEPSMSVPPYNTSTAIGIPSHPPTYAAPPYSVITISTCIPTLIYSTVTPAPSAPMHAPVPSTTKGMYYPAGNHTLPNGTASVTPSNYVTGGASGTHVSWLTVAIAGLAAFIFA</sequence>
<reference evidence="3" key="1">
    <citation type="submission" date="2023-06" db="EMBL/GenBank/DDBJ databases">
        <title>Draft genome of Marssonina rosae.</title>
        <authorList>
            <person name="Cheng Q."/>
        </authorList>
    </citation>
    <scope>NUCLEOTIDE SEQUENCE</scope>
    <source>
        <strain evidence="3">R4</strain>
    </source>
</reference>
<dbReference type="Proteomes" id="UP001285354">
    <property type="component" value="Unassembled WGS sequence"/>
</dbReference>
<organism evidence="3 4">
    <name type="scientific">Diplocarpon rosae</name>
    <dbReference type="NCBI Taxonomy" id="946125"/>
    <lineage>
        <taxon>Eukaryota</taxon>
        <taxon>Fungi</taxon>
        <taxon>Dikarya</taxon>
        <taxon>Ascomycota</taxon>
        <taxon>Pezizomycotina</taxon>
        <taxon>Leotiomycetes</taxon>
        <taxon>Helotiales</taxon>
        <taxon>Drepanopezizaceae</taxon>
        <taxon>Diplocarpon</taxon>
    </lineage>
</organism>
<feature type="signal peptide" evidence="2">
    <location>
        <begin position="1"/>
        <end position="17"/>
    </location>
</feature>